<organism evidence="2 3">
    <name type="scientific">Undibacterium seohonense</name>
    <dbReference type="NCBI Taxonomy" id="1344950"/>
    <lineage>
        <taxon>Bacteria</taxon>
        <taxon>Pseudomonadati</taxon>
        <taxon>Pseudomonadota</taxon>
        <taxon>Betaproteobacteria</taxon>
        <taxon>Burkholderiales</taxon>
        <taxon>Oxalobacteraceae</taxon>
        <taxon>Undibacterium</taxon>
    </lineage>
</organism>
<feature type="transmembrane region" description="Helical" evidence="1">
    <location>
        <begin position="142"/>
        <end position="165"/>
    </location>
</feature>
<keyword evidence="1" id="KW-0812">Transmembrane</keyword>
<name>A0ABR6X6A2_9BURK</name>
<feature type="transmembrane region" description="Helical" evidence="1">
    <location>
        <begin position="241"/>
        <end position="266"/>
    </location>
</feature>
<evidence type="ECO:0000313" key="2">
    <source>
        <dbReference type="EMBL" id="MBC3807869.1"/>
    </source>
</evidence>
<proteinExistence type="predicted"/>
<feature type="transmembrane region" description="Helical" evidence="1">
    <location>
        <begin position="171"/>
        <end position="189"/>
    </location>
</feature>
<keyword evidence="1" id="KW-1133">Transmembrane helix</keyword>
<dbReference type="Proteomes" id="UP000648257">
    <property type="component" value="Unassembled WGS sequence"/>
</dbReference>
<evidence type="ECO:0000313" key="3">
    <source>
        <dbReference type="Proteomes" id="UP000648257"/>
    </source>
</evidence>
<accession>A0ABR6X6A2</accession>
<dbReference type="RefSeq" id="WP_186922942.1">
    <property type="nucleotide sequence ID" value="NZ_JACOFW010000010.1"/>
</dbReference>
<gene>
    <name evidence="2" type="ORF">H8K52_10985</name>
</gene>
<sequence length="276" mass="31650">MHTKILGDDKMMQTDPLAGANLIRDFIATLGSQLPIVIQMCHFWMFCIGGFVSILYLMSALHTERLDRSILFWKSFPIADSQTILSKIIFPLFLLPLIMWMMVSTLLFASMFLFGFVSEFTSVKLLWALIGNLDFYTASLDVLVLLPFYFVWALPSVAWFLMVSAWAKSRVFPWAFGIPVLSIGLLLLLNYVFHFGWDVRWYSIHIVLRLISGVFPASWLLEQQNIGLPEQYFSLQNITQQAWLALQGISLWLSVVAGIVMLFVAVRLRQFNESNT</sequence>
<comment type="caution">
    <text evidence="2">The sequence shown here is derived from an EMBL/GenBank/DDBJ whole genome shotgun (WGS) entry which is preliminary data.</text>
</comment>
<evidence type="ECO:0000256" key="1">
    <source>
        <dbReference type="SAM" id="Phobius"/>
    </source>
</evidence>
<keyword evidence="3" id="KW-1185">Reference proteome</keyword>
<feature type="transmembrane region" description="Helical" evidence="1">
    <location>
        <begin position="43"/>
        <end position="63"/>
    </location>
</feature>
<evidence type="ECO:0008006" key="4">
    <source>
        <dbReference type="Google" id="ProtNLM"/>
    </source>
</evidence>
<feature type="transmembrane region" description="Helical" evidence="1">
    <location>
        <begin position="84"/>
        <end position="103"/>
    </location>
</feature>
<keyword evidence="1" id="KW-0472">Membrane</keyword>
<dbReference type="EMBL" id="JACOFW010000010">
    <property type="protein sequence ID" value="MBC3807869.1"/>
    <property type="molecule type" value="Genomic_DNA"/>
</dbReference>
<reference evidence="2 3" key="1">
    <citation type="submission" date="2020-08" db="EMBL/GenBank/DDBJ databases">
        <title>Novel species isolated from subtropical streams in China.</title>
        <authorList>
            <person name="Lu H."/>
        </authorList>
    </citation>
    <scope>NUCLEOTIDE SEQUENCE [LARGE SCALE GENOMIC DNA]</scope>
    <source>
        <strain evidence="2 3">KACC 16656</strain>
    </source>
</reference>
<protein>
    <recommendedName>
        <fullName evidence="4">ABC-2 type transport system permease protein</fullName>
    </recommendedName>
</protein>